<evidence type="ECO:0000313" key="1">
    <source>
        <dbReference type="EMBL" id="TDW76430.1"/>
    </source>
</evidence>
<organism evidence="1 2">
    <name type="scientific">Kribbella pratensis</name>
    <dbReference type="NCBI Taxonomy" id="2512112"/>
    <lineage>
        <taxon>Bacteria</taxon>
        <taxon>Bacillati</taxon>
        <taxon>Actinomycetota</taxon>
        <taxon>Actinomycetes</taxon>
        <taxon>Propionibacteriales</taxon>
        <taxon>Kribbellaceae</taxon>
        <taxon>Kribbella</taxon>
    </lineage>
</organism>
<comment type="caution">
    <text evidence="1">The sequence shown here is derived from an EMBL/GenBank/DDBJ whole genome shotgun (WGS) entry which is preliminary data.</text>
</comment>
<reference evidence="1 2" key="1">
    <citation type="submission" date="2019-03" db="EMBL/GenBank/DDBJ databases">
        <title>Genomic Encyclopedia of Type Strains, Phase III (KMG-III): the genomes of soil and plant-associated and newly described type strains.</title>
        <authorList>
            <person name="Whitman W."/>
        </authorList>
    </citation>
    <scope>NUCLEOTIDE SEQUENCE [LARGE SCALE GENOMIC DNA]</scope>
    <source>
        <strain evidence="1 2">VKM Ac-2573</strain>
    </source>
</reference>
<name>A0A4R8CJ03_9ACTN</name>
<sequence>MLTDRLALRWPVQSDYPALCTLWTDSRVARFMDDYRQRDPKASATGSTPTPNW</sequence>
<keyword evidence="2" id="KW-1185">Reference proteome</keyword>
<gene>
    <name evidence="1" type="ORF">EV653_1585</name>
</gene>
<accession>A0A4R8CJ03</accession>
<evidence type="ECO:0000313" key="2">
    <source>
        <dbReference type="Proteomes" id="UP000295146"/>
    </source>
</evidence>
<evidence type="ECO:0008006" key="3">
    <source>
        <dbReference type="Google" id="ProtNLM"/>
    </source>
</evidence>
<dbReference type="AlphaFoldDB" id="A0A4R8CJ03"/>
<protein>
    <recommendedName>
        <fullName evidence="3">Acetyltransferase (GNAT) family protein</fullName>
    </recommendedName>
</protein>
<proteinExistence type="predicted"/>
<dbReference type="Proteomes" id="UP000295146">
    <property type="component" value="Unassembled WGS sequence"/>
</dbReference>
<dbReference type="EMBL" id="SODP01000001">
    <property type="protein sequence ID" value="TDW76430.1"/>
    <property type="molecule type" value="Genomic_DNA"/>
</dbReference>